<evidence type="ECO:0000259" key="1">
    <source>
        <dbReference type="Pfam" id="PF03178"/>
    </source>
</evidence>
<dbReference type="OrthoDB" id="1706433at2759"/>
<organism evidence="3 4">
    <name type="scientific">Phtheirospermum japonicum</name>
    <dbReference type="NCBI Taxonomy" id="374723"/>
    <lineage>
        <taxon>Eukaryota</taxon>
        <taxon>Viridiplantae</taxon>
        <taxon>Streptophyta</taxon>
        <taxon>Embryophyta</taxon>
        <taxon>Tracheophyta</taxon>
        <taxon>Spermatophyta</taxon>
        <taxon>Magnoliopsida</taxon>
        <taxon>eudicotyledons</taxon>
        <taxon>Gunneridae</taxon>
        <taxon>Pentapetalae</taxon>
        <taxon>asterids</taxon>
        <taxon>lamiids</taxon>
        <taxon>Lamiales</taxon>
        <taxon>Orobanchaceae</taxon>
        <taxon>Orobanchaceae incertae sedis</taxon>
        <taxon>Phtheirospermum</taxon>
    </lineage>
</organism>
<dbReference type="GO" id="GO:0003676">
    <property type="term" value="F:nucleic acid binding"/>
    <property type="evidence" value="ECO:0007669"/>
    <property type="project" value="InterPro"/>
</dbReference>
<evidence type="ECO:0000259" key="2">
    <source>
        <dbReference type="Pfam" id="PF23726"/>
    </source>
</evidence>
<sequence length="480" mass="54216">MVYLSSRPWLSYVHQGHFQLTLLSYEPLEYAASFSSDQCAEGVVAVAGDVLRVFSIERLGESFKEIAIPLRYTLREFVLQPNRKLLVIFESGQGAFTAEEQIIRGWIYRFKEDKKVLELLHKTQFEGVPLALSQFQGRLLAGVGPVLRLYDLGKRRLLRMCETKSFPNAITSVHTYHVRIYVGNMQEIYLFLYVNVNIAYISHAGDENELYISADDTIPRWLTAAQHIDFDTMAGADKFGNICFVRLPQDVSDEGEEDPTEGISGSGRRRVHCLLYSDGEFGYFLPFSSRGDVDFFAHLEMHMRQEHPPFCGRDHIAYRSAYVPVKEMPADIACLDIAPVPEGRQRSRFLAILSLTSVSSPQESLLFLEVRGFLGGEDIASLQNESGGFGDWKAFGCSLSVLETQSAEAVFCYCERTASYALLVESTLAWLYTPRTLLTLTLLTYEALEYTASFSSDSVQRFKEDGKVSLLCFRSFKEGC</sequence>
<dbReference type="PANTHER" id="PTHR10644">
    <property type="entry name" value="DNA REPAIR/RNA PROCESSING CPSF FAMILY"/>
    <property type="match status" value="1"/>
</dbReference>
<feature type="domain" description="RSE1/DDB1/CPSF1 C-terminal" evidence="1">
    <location>
        <begin position="107"/>
        <end position="326"/>
    </location>
</feature>
<name>A0A830BNT2_9LAMI</name>
<dbReference type="InterPro" id="IPR015943">
    <property type="entry name" value="WD40/YVTN_repeat-like_dom_sf"/>
</dbReference>
<dbReference type="GO" id="GO:0005634">
    <property type="term" value="C:nucleus"/>
    <property type="evidence" value="ECO:0007669"/>
    <property type="project" value="InterPro"/>
</dbReference>
<evidence type="ECO:0000313" key="4">
    <source>
        <dbReference type="Proteomes" id="UP000653305"/>
    </source>
</evidence>
<gene>
    <name evidence="3" type="ORF">PHJA_001064700</name>
</gene>
<proteinExistence type="predicted"/>
<dbReference type="Gene3D" id="2.130.10.10">
    <property type="entry name" value="YVTN repeat-like/Quinoprotein amine dehydrogenase"/>
    <property type="match status" value="2"/>
</dbReference>
<dbReference type="Pfam" id="PF23726">
    <property type="entry name" value="Beta-prop_RSE1_2nd"/>
    <property type="match status" value="1"/>
</dbReference>
<dbReference type="InterPro" id="IPR004871">
    <property type="entry name" value="RSE1/DDB1/CPSF1_C"/>
</dbReference>
<reference evidence="3" key="1">
    <citation type="submission" date="2020-07" db="EMBL/GenBank/DDBJ databases">
        <title>Ethylene signaling mediates host invasion by parasitic plants.</title>
        <authorList>
            <person name="Yoshida S."/>
        </authorList>
    </citation>
    <scope>NUCLEOTIDE SEQUENCE</scope>
    <source>
        <strain evidence="3">Okayama</strain>
    </source>
</reference>
<dbReference type="EMBL" id="BMAC01000182">
    <property type="protein sequence ID" value="GFP89210.1"/>
    <property type="molecule type" value="Genomic_DNA"/>
</dbReference>
<keyword evidence="4" id="KW-1185">Reference proteome</keyword>
<protein>
    <submittedName>
        <fullName evidence="3">Splicing factor 3b subunit 3</fullName>
    </submittedName>
</protein>
<dbReference type="InterPro" id="IPR050358">
    <property type="entry name" value="RSE1/DDB1/CFT1"/>
</dbReference>
<dbReference type="InterPro" id="IPR058543">
    <property type="entry name" value="Beta-prop_RSE1/DDB1/CPSF1_2nd"/>
</dbReference>
<accession>A0A830BNT2</accession>
<dbReference type="AlphaFoldDB" id="A0A830BNT2"/>
<feature type="domain" description="RSE1/DDB1/CPSF1 second beta-propeller" evidence="2">
    <location>
        <begin position="4"/>
        <end position="56"/>
    </location>
</feature>
<evidence type="ECO:0000313" key="3">
    <source>
        <dbReference type="EMBL" id="GFP89210.1"/>
    </source>
</evidence>
<comment type="caution">
    <text evidence="3">The sequence shown here is derived from an EMBL/GenBank/DDBJ whole genome shotgun (WGS) entry which is preliminary data.</text>
</comment>
<dbReference type="Proteomes" id="UP000653305">
    <property type="component" value="Unassembled WGS sequence"/>
</dbReference>
<dbReference type="Pfam" id="PF03178">
    <property type="entry name" value="CPSF_A"/>
    <property type="match status" value="1"/>
</dbReference>